<dbReference type="Proteomes" id="UP000829685">
    <property type="component" value="Unassembled WGS sequence"/>
</dbReference>
<evidence type="ECO:0000313" key="1">
    <source>
        <dbReference type="EMBL" id="KAI1880309.1"/>
    </source>
</evidence>
<dbReference type="EMBL" id="JAFIMR010000003">
    <property type="protein sequence ID" value="KAI1880309.1"/>
    <property type="molecule type" value="Genomic_DNA"/>
</dbReference>
<organism evidence="1 2">
    <name type="scientific">Neoarthrinium moseri</name>
    <dbReference type="NCBI Taxonomy" id="1658444"/>
    <lineage>
        <taxon>Eukaryota</taxon>
        <taxon>Fungi</taxon>
        <taxon>Dikarya</taxon>
        <taxon>Ascomycota</taxon>
        <taxon>Pezizomycotina</taxon>
        <taxon>Sordariomycetes</taxon>
        <taxon>Xylariomycetidae</taxon>
        <taxon>Amphisphaeriales</taxon>
        <taxon>Apiosporaceae</taxon>
        <taxon>Neoarthrinium</taxon>
    </lineage>
</organism>
<keyword evidence="2" id="KW-1185">Reference proteome</keyword>
<reference evidence="1" key="1">
    <citation type="submission" date="2021-03" db="EMBL/GenBank/DDBJ databases">
        <title>Revisited historic fungal species revealed as producer of novel bioactive compounds through whole genome sequencing and comparative genomics.</title>
        <authorList>
            <person name="Vignolle G.A."/>
            <person name="Hochenegger N."/>
            <person name="Mach R.L."/>
            <person name="Mach-Aigner A.R."/>
            <person name="Javad Rahimi M."/>
            <person name="Salim K.A."/>
            <person name="Chan C.M."/>
            <person name="Lim L.B.L."/>
            <person name="Cai F."/>
            <person name="Druzhinina I.S."/>
            <person name="U'Ren J.M."/>
            <person name="Derntl C."/>
        </authorList>
    </citation>
    <scope>NUCLEOTIDE SEQUENCE</scope>
    <source>
        <strain evidence="1">TUCIM 5799</strain>
    </source>
</reference>
<protein>
    <submittedName>
        <fullName evidence="1">Uncharacterized protein</fullName>
    </submittedName>
</protein>
<name>A0A9Q0ATS3_9PEZI</name>
<proteinExistence type="predicted"/>
<evidence type="ECO:0000313" key="2">
    <source>
        <dbReference type="Proteomes" id="UP000829685"/>
    </source>
</evidence>
<gene>
    <name evidence="1" type="ORF">JX265_001930</name>
</gene>
<dbReference type="AlphaFoldDB" id="A0A9Q0ATS3"/>
<sequence length="90" mass="9942">MYGTKFSNYFAKKDGKVAPVLTITGRKYHVEESFLGETQNYLSTTDADSVSLTDAQLTAGADRFSARVDYLDTALKTVLYIHENKPAGDI</sequence>
<comment type="caution">
    <text evidence="1">The sequence shown here is derived from an EMBL/GenBank/DDBJ whole genome shotgun (WGS) entry which is preliminary data.</text>
</comment>
<accession>A0A9Q0ATS3</accession>